<dbReference type="InterPro" id="IPR001789">
    <property type="entry name" value="Sig_transdc_resp-reg_receiver"/>
</dbReference>
<dbReference type="GO" id="GO:0000160">
    <property type="term" value="P:phosphorelay signal transduction system"/>
    <property type="evidence" value="ECO:0007669"/>
    <property type="project" value="InterPro"/>
</dbReference>
<dbReference type="PROSITE" id="PS50110">
    <property type="entry name" value="RESPONSE_REGULATORY"/>
    <property type="match status" value="1"/>
</dbReference>
<accession>A0A6J4MBC6</accession>
<protein>
    <recommendedName>
        <fullName evidence="3">Response regulatory domain-containing protein</fullName>
    </recommendedName>
</protein>
<name>A0A6J4MBC6_9ACTN</name>
<proteinExistence type="predicted"/>
<keyword evidence="1 2" id="KW-0597">Phosphoprotein</keyword>
<dbReference type="SUPFAM" id="SSF52172">
    <property type="entry name" value="CheY-like"/>
    <property type="match status" value="1"/>
</dbReference>
<dbReference type="Pfam" id="PF00072">
    <property type="entry name" value="Response_reg"/>
    <property type="match status" value="1"/>
</dbReference>
<feature type="domain" description="Response regulatory" evidence="3">
    <location>
        <begin position="1"/>
        <end position="95"/>
    </location>
</feature>
<evidence type="ECO:0000259" key="3">
    <source>
        <dbReference type="PROSITE" id="PS50110"/>
    </source>
</evidence>
<organism evidence="4">
    <name type="scientific">uncultured Nocardioidaceae bacterium</name>
    <dbReference type="NCBI Taxonomy" id="253824"/>
    <lineage>
        <taxon>Bacteria</taxon>
        <taxon>Bacillati</taxon>
        <taxon>Actinomycetota</taxon>
        <taxon>Actinomycetes</taxon>
        <taxon>Propionibacteriales</taxon>
        <taxon>Nocardioidaceae</taxon>
        <taxon>environmental samples</taxon>
    </lineage>
</organism>
<evidence type="ECO:0000313" key="4">
    <source>
        <dbReference type="EMBL" id="CAA9355499.1"/>
    </source>
</evidence>
<dbReference type="EMBL" id="CADCUD010000199">
    <property type="protein sequence ID" value="CAA9355499.1"/>
    <property type="molecule type" value="Genomic_DNA"/>
</dbReference>
<gene>
    <name evidence="4" type="ORF">AVDCRST_MAG46-2882</name>
</gene>
<dbReference type="AlphaFoldDB" id="A0A6J4MBC6"/>
<reference evidence="4" key="1">
    <citation type="submission" date="2020-02" db="EMBL/GenBank/DDBJ databases">
        <authorList>
            <person name="Meier V. D."/>
        </authorList>
    </citation>
    <scope>NUCLEOTIDE SEQUENCE</scope>
    <source>
        <strain evidence="4">AVDCRST_MAG46</strain>
    </source>
</reference>
<dbReference type="PANTHER" id="PTHR44591:SF3">
    <property type="entry name" value="RESPONSE REGULATORY DOMAIN-CONTAINING PROTEIN"/>
    <property type="match status" value="1"/>
</dbReference>
<dbReference type="CDD" id="cd00156">
    <property type="entry name" value="REC"/>
    <property type="match status" value="1"/>
</dbReference>
<dbReference type="InterPro" id="IPR011006">
    <property type="entry name" value="CheY-like_superfamily"/>
</dbReference>
<dbReference type="InterPro" id="IPR050595">
    <property type="entry name" value="Bact_response_regulator"/>
</dbReference>
<dbReference type="Gene3D" id="3.40.50.2300">
    <property type="match status" value="1"/>
</dbReference>
<dbReference type="PANTHER" id="PTHR44591">
    <property type="entry name" value="STRESS RESPONSE REGULATOR PROTEIN 1"/>
    <property type="match status" value="1"/>
</dbReference>
<evidence type="ECO:0000256" key="1">
    <source>
        <dbReference type="ARBA" id="ARBA00022553"/>
    </source>
</evidence>
<dbReference type="SMART" id="SM00448">
    <property type="entry name" value="REC"/>
    <property type="match status" value="1"/>
</dbReference>
<sequence length="115" mass="12269">MSGCAVTVVNSGRASLDLLQAEPVDLVVLDVSMPGMSGLDVLRVMGDERMLSRTPVVMFSASEESRQRALRLGAVAFVLKHEPDDLMAEIGRHLCCRGVPPEAHGHAYSAGVAPR</sequence>
<feature type="modified residue" description="4-aspartylphosphate" evidence="2">
    <location>
        <position position="30"/>
    </location>
</feature>
<evidence type="ECO:0000256" key="2">
    <source>
        <dbReference type="PROSITE-ProRule" id="PRU00169"/>
    </source>
</evidence>